<reference evidence="4 6" key="2">
    <citation type="submission" date="2018-06" db="EMBL/GenBank/DDBJ databases">
        <authorList>
            <consortium name="Pathogen Informatics"/>
            <person name="Doyle S."/>
        </authorList>
    </citation>
    <scope>NUCLEOTIDE SEQUENCE [LARGE SCALE GENOMIC DNA]</scope>
    <source>
        <strain evidence="4 6">NCTC11401</strain>
    </source>
</reference>
<keyword evidence="4" id="KW-0808">Transferase</keyword>
<dbReference type="RefSeq" id="WP_058469283.1">
    <property type="nucleotide sequence ID" value="NZ_CAAAIX010000004.1"/>
</dbReference>
<feature type="domain" description="Phosphoribulokinase/uridine kinase" evidence="2">
    <location>
        <begin position="4"/>
        <end position="185"/>
    </location>
</feature>
<reference evidence="3 5" key="1">
    <citation type="submission" date="2017-01" db="EMBL/GenBank/DDBJ databases">
        <authorList>
            <person name="Varghese N."/>
            <person name="Submissions S."/>
        </authorList>
    </citation>
    <scope>NUCLEOTIDE SEQUENCE [LARGE SCALE GENOMIC DNA]</scope>
    <source>
        <strain evidence="3 5">ATCC 33342</strain>
    </source>
</reference>
<evidence type="ECO:0000256" key="1">
    <source>
        <dbReference type="SAM" id="MobiDB-lite"/>
    </source>
</evidence>
<feature type="region of interest" description="Disordered" evidence="1">
    <location>
        <begin position="221"/>
        <end position="241"/>
    </location>
</feature>
<keyword evidence="4" id="KW-0418">Kinase</keyword>
<name>A0A377GEI9_9GAMM</name>
<dbReference type="Proteomes" id="UP000186808">
    <property type="component" value="Unassembled WGS sequence"/>
</dbReference>
<sequence>MIFIIIGGASGSGKTGLSLHLLNKLKINGVSAQILNMDDYYRECPEEVNVEAYRRDTNFDTPEMLHLDLLNEHIALLHNGTSVTKPVFDFKTNRRIDKEQVHPSEVIIIEGIFAQYFYKKYWLPNVTVVTANVATDSYLDIIERRISRDIEHRGRIRKDCLKQERKYVGPGFLKYTASSSMGADTYVTNEHRDGLEGQNVILDAAADEIIATVNKKLEEQKLEGKQETGDDNESKNSSPSVQELVAKSHLLAGTLFQTRKFEGHFSGVFGDFKGTFAKEFTEKEEEEIMAQYKP</sequence>
<evidence type="ECO:0000313" key="6">
    <source>
        <dbReference type="Proteomes" id="UP000254374"/>
    </source>
</evidence>
<dbReference type="Gene3D" id="3.40.50.300">
    <property type="entry name" value="P-loop containing nucleotide triphosphate hydrolases"/>
    <property type="match status" value="1"/>
</dbReference>
<dbReference type="EC" id="2.7.1.48" evidence="4"/>
<gene>
    <name evidence="4" type="primary">udk_1</name>
    <name evidence="4" type="ORF">NCTC11401_00007</name>
    <name evidence="3" type="ORF">SAMN05421777_106101</name>
</gene>
<dbReference type="Pfam" id="PF00485">
    <property type="entry name" value="PRK"/>
    <property type="match status" value="1"/>
</dbReference>
<proteinExistence type="predicted"/>
<accession>A0A377GEI9</accession>
<dbReference type="GO" id="GO:0004849">
    <property type="term" value="F:uridine kinase activity"/>
    <property type="evidence" value="ECO:0007669"/>
    <property type="project" value="UniProtKB-EC"/>
</dbReference>
<dbReference type="InterPro" id="IPR006083">
    <property type="entry name" value="PRK/URK"/>
</dbReference>
<dbReference type="InterPro" id="IPR027417">
    <property type="entry name" value="P-loop_NTPase"/>
</dbReference>
<evidence type="ECO:0000259" key="2">
    <source>
        <dbReference type="Pfam" id="PF00485"/>
    </source>
</evidence>
<dbReference type="SUPFAM" id="SSF52540">
    <property type="entry name" value="P-loop containing nucleoside triphosphate hydrolases"/>
    <property type="match status" value="1"/>
</dbReference>
<dbReference type="PANTHER" id="PTHR10285">
    <property type="entry name" value="URIDINE KINASE"/>
    <property type="match status" value="1"/>
</dbReference>
<dbReference type="AlphaFoldDB" id="A0A377GEI9"/>
<dbReference type="GO" id="GO:0005524">
    <property type="term" value="F:ATP binding"/>
    <property type="evidence" value="ECO:0007669"/>
    <property type="project" value="InterPro"/>
</dbReference>
<dbReference type="Proteomes" id="UP000254374">
    <property type="component" value="Unassembled WGS sequence"/>
</dbReference>
<dbReference type="OrthoDB" id="5645394at2"/>
<dbReference type="EMBL" id="FTNL01000006">
    <property type="protein sequence ID" value="SIR09423.1"/>
    <property type="molecule type" value="Genomic_DNA"/>
</dbReference>
<evidence type="ECO:0000313" key="5">
    <source>
        <dbReference type="Proteomes" id="UP000186808"/>
    </source>
</evidence>
<feature type="compositionally biased region" description="Basic and acidic residues" evidence="1">
    <location>
        <begin position="221"/>
        <end position="234"/>
    </location>
</feature>
<protein>
    <submittedName>
        <fullName evidence="4">Uridine kinase</fullName>
        <ecNumber evidence="4">2.7.1.48</ecNumber>
    </submittedName>
</protein>
<dbReference type="PRINTS" id="PR00988">
    <property type="entry name" value="URIDINKINASE"/>
</dbReference>
<evidence type="ECO:0000313" key="3">
    <source>
        <dbReference type="EMBL" id="SIR09423.1"/>
    </source>
</evidence>
<keyword evidence="5" id="KW-1185">Reference proteome</keyword>
<evidence type="ECO:0000313" key="4">
    <source>
        <dbReference type="EMBL" id="STO23216.1"/>
    </source>
</evidence>
<dbReference type="EMBL" id="UGGV01000001">
    <property type="protein sequence ID" value="STO23216.1"/>
    <property type="molecule type" value="Genomic_DNA"/>
</dbReference>
<organism evidence="4 6">
    <name type="scientific">Fluoribacter gormanii</name>
    <dbReference type="NCBI Taxonomy" id="464"/>
    <lineage>
        <taxon>Bacteria</taxon>
        <taxon>Pseudomonadati</taxon>
        <taxon>Pseudomonadota</taxon>
        <taxon>Gammaproteobacteria</taxon>
        <taxon>Legionellales</taxon>
        <taxon>Legionellaceae</taxon>
        <taxon>Fluoribacter</taxon>
    </lineage>
</organism>
<dbReference type="STRING" id="464.Lgor_2958"/>